<evidence type="ECO:0000313" key="3">
    <source>
        <dbReference type="Proteomes" id="UP000016930"/>
    </source>
</evidence>
<dbReference type="Proteomes" id="UP000016930">
    <property type="component" value="Unassembled WGS sequence"/>
</dbReference>
<name>M2QMK6_CERS8</name>
<dbReference type="HOGENOM" id="CLU_1283119_0_0_1"/>
<organism evidence="2 3">
    <name type="scientific">Ceriporiopsis subvermispora (strain B)</name>
    <name type="common">White-rot fungus</name>
    <name type="synonym">Gelatoporia subvermispora</name>
    <dbReference type="NCBI Taxonomy" id="914234"/>
    <lineage>
        <taxon>Eukaryota</taxon>
        <taxon>Fungi</taxon>
        <taxon>Dikarya</taxon>
        <taxon>Basidiomycota</taxon>
        <taxon>Agaricomycotina</taxon>
        <taxon>Agaricomycetes</taxon>
        <taxon>Polyporales</taxon>
        <taxon>Gelatoporiaceae</taxon>
        <taxon>Gelatoporia</taxon>
    </lineage>
</organism>
<keyword evidence="3" id="KW-1185">Reference proteome</keyword>
<dbReference type="EMBL" id="KB445806">
    <property type="protein sequence ID" value="EMD33390.1"/>
    <property type="molecule type" value="Genomic_DNA"/>
</dbReference>
<evidence type="ECO:0000313" key="2">
    <source>
        <dbReference type="EMBL" id="EMD33390.1"/>
    </source>
</evidence>
<evidence type="ECO:0000256" key="1">
    <source>
        <dbReference type="SAM" id="MobiDB-lite"/>
    </source>
</evidence>
<feature type="compositionally biased region" description="Gly residues" evidence="1">
    <location>
        <begin position="79"/>
        <end position="89"/>
    </location>
</feature>
<feature type="compositionally biased region" description="Low complexity" evidence="1">
    <location>
        <begin position="28"/>
        <end position="39"/>
    </location>
</feature>
<dbReference type="AlphaFoldDB" id="M2QMK6"/>
<gene>
    <name evidence="2" type="ORF">CERSUDRAFT_76626</name>
</gene>
<feature type="compositionally biased region" description="Gly residues" evidence="1">
    <location>
        <begin position="40"/>
        <end position="49"/>
    </location>
</feature>
<proteinExistence type="predicted"/>
<protein>
    <submittedName>
        <fullName evidence="2">Uncharacterized protein</fullName>
    </submittedName>
</protein>
<sequence>MAAFEPLPHERVAGSSGTPHRDFDSSNPPGYSGKGPSASPGGGGPGGSDNGCPPAYSPPGSGGPPGGSGPLGRNPGGEPSSGGPGGGGMHRGDPPGIANPDIHPHNQGPPIIIHKIHPDCEPSLHLDPKIPLNMVSSWDGEHGHTASILFLYRLTCQIGKQHRLGSGTLCAHQVYSIGRLLVEHARPAGSGHLLAILVLLEEGTALAVLYSELRE</sequence>
<accession>M2QMK6</accession>
<feature type="region of interest" description="Disordered" evidence="1">
    <location>
        <begin position="1"/>
        <end position="111"/>
    </location>
</feature>
<reference evidence="2 3" key="1">
    <citation type="journal article" date="2012" name="Proc. Natl. Acad. Sci. U.S.A.">
        <title>Comparative genomics of Ceriporiopsis subvermispora and Phanerochaete chrysosporium provide insight into selective ligninolysis.</title>
        <authorList>
            <person name="Fernandez-Fueyo E."/>
            <person name="Ruiz-Duenas F.J."/>
            <person name="Ferreira P."/>
            <person name="Floudas D."/>
            <person name="Hibbett D.S."/>
            <person name="Canessa P."/>
            <person name="Larrondo L.F."/>
            <person name="James T.Y."/>
            <person name="Seelenfreund D."/>
            <person name="Lobos S."/>
            <person name="Polanco R."/>
            <person name="Tello M."/>
            <person name="Honda Y."/>
            <person name="Watanabe T."/>
            <person name="Watanabe T."/>
            <person name="Ryu J.S."/>
            <person name="Kubicek C.P."/>
            <person name="Schmoll M."/>
            <person name="Gaskell J."/>
            <person name="Hammel K.E."/>
            <person name="St John F.J."/>
            <person name="Vanden Wymelenberg A."/>
            <person name="Sabat G."/>
            <person name="Splinter BonDurant S."/>
            <person name="Syed K."/>
            <person name="Yadav J.S."/>
            <person name="Doddapaneni H."/>
            <person name="Subramanian V."/>
            <person name="Lavin J.L."/>
            <person name="Oguiza J.A."/>
            <person name="Perez G."/>
            <person name="Pisabarro A.G."/>
            <person name="Ramirez L."/>
            <person name="Santoyo F."/>
            <person name="Master E."/>
            <person name="Coutinho P.M."/>
            <person name="Henrissat B."/>
            <person name="Lombard V."/>
            <person name="Magnuson J.K."/>
            <person name="Kuees U."/>
            <person name="Hori C."/>
            <person name="Igarashi K."/>
            <person name="Samejima M."/>
            <person name="Held B.W."/>
            <person name="Barry K.W."/>
            <person name="LaButti K.M."/>
            <person name="Lapidus A."/>
            <person name="Lindquist E.A."/>
            <person name="Lucas S.M."/>
            <person name="Riley R."/>
            <person name="Salamov A.A."/>
            <person name="Hoffmeister D."/>
            <person name="Schwenk D."/>
            <person name="Hadar Y."/>
            <person name="Yarden O."/>
            <person name="de Vries R.P."/>
            <person name="Wiebenga A."/>
            <person name="Stenlid J."/>
            <person name="Eastwood D."/>
            <person name="Grigoriev I.V."/>
            <person name="Berka R.M."/>
            <person name="Blanchette R.A."/>
            <person name="Kersten P."/>
            <person name="Martinez A.T."/>
            <person name="Vicuna R."/>
            <person name="Cullen D."/>
        </authorList>
    </citation>
    <scope>NUCLEOTIDE SEQUENCE [LARGE SCALE GENOMIC DNA]</scope>
    <source>
        <strain evidence="2 3">B</strain>
    </source>
</reference>